<evidence type="ECO:0000313" key="1">
    <source>
        <dbReference type="EMBL" id="QDY69627.1"/>
    </source>
</evidence>
<organism evidence="1 2">
    <name type="scientific">Qingshengfaniella alkalisoli</name>
    <dbReference type="NCBI Taxonomy" id="2599296"/>
    <lineage>
        <taxon>Bacteria</taxon>
        <taxon>Pseudomonadati</taxon>
        <taxon>Pseudomonadota</taxon>
        <taxon>Alphaproteobacteria</taxon>
        <taxon>Rhodobacterales</taxon>
        <taxon>Paracoccaceae</taxon>
        <taxon>Qingshengfaniella</taxon>
    </lineage>
</organism>
<gene>
    <name evidence="1" type="ORF">FPZ52_08320</name>
</gene>
<sequence>MAPSDKVETLLEEVRRLVIAGKDTEPLVLNVSQRADISAEDGLSLPDGETPLMQFSRITLDDIEQQAPIPPVPETAEELDLSALNDTQLRELVRHILHEELQRLGITTHRNK</sequence>
<dbReference type="EMBL" id="CP042261">
    <property type="protein sequence ID" value="QDY69627.1"/>
    <property type="molecule type" value="Genomic_DNA"/>
</dbReference>
<name>A0A5B8J503_9RHOB</name>
<dbReference type="RefSeq" id="WP_146365005.1">
    <property type="nucleotide sequence ID" value="NZ_CP042261.1"/>
</dbReference>
<protein>
    <submittedName>
        <fullName evidence="1">Uncharacterized protein</fullName>
    </submittedName>
</protein>
<dbReference type="AlphaFoldDB" id="A0A5B8J503"/>
<reference evidence="1 2" key="1">
    <citation type="submission" date="2019-07" db="EMBL/GenBank/DDBJ databases">
        <title>Litoreibacter alkalisoli sp. nov., isolated from saline-alkaline soil.</title>
        <authorList>
            <person name="Wang S."/>
            <person name="Xu L."/>
            <person name="Xing Y.-T."/>
            <person name="Sun J.-Q."/>
        </authorList>
    </citation>
    <scope>NUCLEOTIDE SEQUENCE [LARGE SCALE GENOMIC DNA]</scope>
    <source>
        <strain evidence="1 2">LN3S51</strain>
    </source>
</reference>
<proteinExistence type="predicted"/>
<evidence type="ECO:0000313" key="2">
    <source>
        <dbReference type="Proteomes" id="UP000318483"/>
    </source>
</evidence>
<dbReference type="Proteomes" id="UP000318483">
    <property type="component" value="Chromosome"/>
</dbReference>
<accession>A0A5B8J503</accession>
<dbReference type="KEGG" id="lit:FPZ52_08320"/>
<keyword evidence="2" id="KW-1185">Reference proteome</keyword>